<dbReference type="InterPro" id="IPR009081">
    <property type="entry name" value="PP-bd_ACP"/>
</dbReference>
<keyword evidence="6" id="KW-1185">Reference proteome</keyword>
<gene>
    <name evidence="5" type="ORF">HG542_07385</name>
</gene>
<sequence>MEHVPQGEPGISGFLCWLTERIAYHGGRPVVPGTPIAECGLDSVAMLSLFGDVEEKCGSLIGPEDMWACPTVRDLAHRLVVCGTPAVRGRRIRVAFVFGGQGGQHPGMAGGLYRDSATYRACLGRFDEMLRPCLGRSVVESALGRGPDTEDTALSQSALFAVGCALAQTLLDAGVRPVAVLGHGMGELAAAAVAGAVPFADAARLVVLRGASVQRLPEGGGMLAVCVGPYEAAEAAACEPGVSIGAVNAARATVLSGTLDGLGRVRDRLARDGVLSRFLPVRYAFHSPLMEPVVPELRAAAEQFGGAVPRLPYYSAVYGRQSAEPLGAAYWAQHITSPVRFADAVREMLHRHAPTHVVEIGPRPVLTPFVRRIGGPEGPRCLPVCQGPQSDAVDLAGVLSELDAGPLAESTVRW</sequence>
<protein>
    <submittedName>
        <fullName evidence="5">Acyltransferase domain-containing protein</fullName>
    </submittedName>
</protein>
<name>A0A7Y7B268_STRMO</name>
<proteinExistence type="predicted"/>
<dbReference type="GO" id="GO:0071770">
    <property type="term" value="P:DIM/DIP cell wall layer assembly"/>
    <property type="evidence" value="ECO:0007669"/>
    <property type="project" value="TreeGrafter"/>
</dbReference>
<dbReference type="InterPro" id="IPR016036">
    <property type="entry name" value="Malonyl_transacylase_ACP-bd"/>
</dbReference>
<dbReference type="InterPro" id="IPR016035">
    <property type="entry name" value="Acyl_Trfase/lysoPLipase"/>
</dbReference>
<dbReference type="PANTHER" id="PTHR43775:SF37">
    <property type="entry name" value="SI:DKEY-61P9.11"/>
    <property type="match status" value="1"/>
</dbReference>
<dbReference type="Gene3D" id="1.10.1200.10">
    <property type="entry name" value="ACP-like"/>
    <property type="match status" value="1"/>
</dbReference>
<keyword evidence="1" id="KW-0596">Phosphopantetheine</keyword>
<keyword evidence="5" id="KW-0012">Acyltransferase</keyword>
<dbReference type="Pfam" id="PF00698">
    <property type="entry name" value="Acyl_transf_1"/>
    <property type="match status" value="1"/>
</dbReference>
<dbReference type="InterPro" id="IPR001227">
    <property type="entry name" value="Ac_transferase_dom_sf"/>
</dbReference>
<dbReference type="InterPro" id="IPR050091">
    <property type="entry name" value="PKS_NRPS_Biosynth_Enz"/>
</dbReference>
<evidence type="ECO:0000313" key="6">
    <source>
        <dbReference type="Proteomes" id="UP000587462"/>
    </source>
</evidence>
<dbReference type="GO" id="GO:0017000">
    <property type="term" value="P:antibiotic biosynthetic process"/>
    <property type="evidence" value="ECO:0007669"/>
    <property type="project" value="UniProtKB-KW"/>
</dbReference>
<dbReference type="SUPFAM" id="SSF52151">
    <property type="entry name" value="FabD/lysophospholipase-like"/>
    <property type="match status" value="1"/>
</dbReference>
<dbReference type="SUPFAM" id="SSF55048">
    <property type="entry name" value="Probable ACP-binding domain of malonyl-CoA ACP transacylase"/>
    <property type="match status" value="1"/>
</dbReference>
<accession>A0A7Y7B268</accession>
<dbReference type="Proteomes" id="UP000587462">
    <property type="component" value="Unassembled WGS sequence"/>
</dbReference>
<evidence type="ECO:0000256" key="1">
    <source>
        <dbReference type="ARBA" id="ARBA00022450"/>
    </source>
</evidence>
<dbReference type="InterPro" id="IPR036736">
    <property type="entry name" value="ACP-like_sf"/>
</dbReference>
<dbReference type="GO" id="GO:0005737">
    <property type="term" value="C:cytoplasm"/>
    <property type="evidence" value="ECO:0007669"/>
    <property type="project" value="TreeGrafter"/>
</dbReference>
<dbReference type="SUPFAM" id="SSF47336">
    <property type="entry name" value="ACP-like"/>
    <property type="match status" value="1"/>
</dbReference>
<dbReference type="GO" id="GO:0004312">
    <property type="term" value="F:fatty acid synthase activity"/>
    <property type="evidence" value="ECO:0007669"/>
    <property type="project" value="TreeGrafter"/>
</dbReference>
<organism evidence="5 6">
    <name type="scientific">Streptomyces morookaense</name>
    <name type="common">Streptoverticillium morookaense</name>
    <dbReference type="NCBI Taxonomy" id="1970"/>
    <lineage>
        <taxon>Bacteria</taxon>
        <taxon>Bacillati</taxon>
        <taxon>Actinomycetota</taxon>
        <taxon>Actinomycetes</taxon>
        <taxon>Kitasatosporales</taxon>
        <taxon>Streptomycetaceae</taxon>
        <taxon>Streptomyces</taxon>
    </lineage>
</organism>
<keyword evidence="2" id="KW-0597">Phosphoprotein</keyword>
<dbReference type="InterPro" id="IPR014043">
    <property type="entry name" value="Acyl_transferase_dom"/>
</dbReference>
<feature type="domain" description="Malonyl-CoA:ACP transacylase (MAT)" evidence="4">
    <location>
        <begin position="97"/>
        <end position="389"/>
    </location>
</feature>
<evidence type="ECO:0000259" key="4">
    <source>
        <dbReference type="SMART" id="SM00827"/>
    </source>
</evidence>
<dbReference type="PANTHER" id="PTHR43775">
    <property type="entry name" value="FATTY ACID SYNTHASE"/>
    <property type="match status" value="1"/>
</dbReference>
<evidence type="ECO:0000313" key="5">
    <source>
        <dbReference type="EMBL" id="NVK77484.1"/>
    </source>
</evidence>
<dbReference type="SMART" id="SM00827">
    <property type="entry name" value="PKS_AT"/>
    <property type="match status" value="1"/>
</dbReference>
<dbReference type="Gene3D" id="3.40.366.10">
    <property type="entry name" value="Malonyl-Coenzyme A Acyl Carrier Protein, domain 2"/>
    <property type="match status" value="1"/>
</dbReference>
<dbReference type="AlphaFoldDB" id="A0A7Y7B268"/>
<dbReference type="Pfam" id="PF00550">
    <property type="entry name" value="PP-binding"/>
    <property type="match status" value="1"/>
</dbReference>
<keyword evidence="5" id="KW-0808">Transferase</keyword>
<evidence type="ECO:0000256" key="3">
    <source>
        <dbReference type="ARBA" id="ARBA00023194"/>
    </source>
</evidence>
<reference evidence="5 6" key="1">
    <citation type="submission" date="2020-04" db="EMBL/GenBank/DDBJ databases">
        <title>Draft Genome Sequence of Streptomyces morookaense DSM 40503, an 8-azaguanine-producing strain.</title>
        <authorList>
            <person name="Qi J."/>
            <person name="Gao J.-M."/>
        </authorList>
    </citation>
    <scope>NUCLEOTIDE SEQUENCE [LARGE SCALE GENOMIC DNA]</scope>
    <source>
        <strain evidence="5 6">DSM 40503</strain>
    </source>
</reference>
<dbReference type="GO" id="GO:0006633">
    <property type="term" value="P:fatty acid biosynthetic process"/>
    <property type="evidence" value="ECO:0007669"/>
    <property type="project" value="TreeGrafter"/>
</dbReference>
<comment type="caution">
    <text evidence="5">The sequence shown here is derived from an EMBL/GenBank/DDBJ whole genome shotgun (WGS) entry which is preliminary data.</text>
</comment>
<evidence type="ECO:0000256" key="2">
    <source>
        <dbReference type="ARBA" id="ARBA00022553"/>
    </source>
</evidence>
<dbReference type="GO" id="GO:0005886">
    <property type="term" value="C:plasma membrane"/>
    <property type="evidence" value="ECO:0007669"/>
    <property type="project" value="TreeGrafter"/>
</dbReference>
<dbReference type="RefSeq" id="WP_171079266.1">
    <property type="nucleotide sequence ID" value="NZ_BNBU01000003.1"/>
</dbReference>
<dbReference type="EMBL" id="JABBXF010000012">
    <property type="protein sequence ID" value="NVK77484.1"/>
    <property type="molecule type" value="Genomic_DNA"/>
</dbReference>
<keyword evidence="3" id="KW-0045">Antibiotic biosynthesis</keyword>